<proteinExistence type="predicted"/>
<evidence type="ECO:0008006" key="2">
    <source>
        <dbReference type="Google" id="ProtNLM"/>
    </source>
</evidence>
<gene>
    <name evidence="1" type="ORF">NOCA2330045</name>
</gene>
<dbReference type="AlphaFoldDB" id="A0A2P2C2W0"/>
<sequence length="226" mass="23476">MTDASQPCMMLPVSMQLGSTLVPPMAQRAVRPGWRDPRLWVGVAIVAACVVLGAKVLAGADDTVPVWSLTADLAAGDRVGRDDVTTRQVRFVDAADAERYLSGTEDLPADTTLNRDVGAGELLPRSALGAADAVALRTLTFRFAGPGVPDGLVRGDRVEVFVTSQDEARLVMEGLVVTGLSRAADSWAGGGAVAVSVGVPDDAPPAQLAEVVQAAKTDNVFLLEQG</sequence>
<evidence type="ECO:0000313" key="1">
    <source>
        <dbReference type="EMBL" id="CUR56330.1"/>
    </source>
</evidence>
<accession>A0A2P2C2W0</accession>
<name>A0A2P2C2W0_9ZZZZ</name>
<protein>
    <recommendedName>
        <fullName evidence="2">SAF domain-containing protein</fullName>
    </recommendedName>
</protein>
<organism evidence="1">
    <name type="scientific">metagenome</name>
    <dbReference type="NCBI Taxonomy" id="256318"/>
    <lineage>
        <taxon>unclassified sequences</taxon>
        <taxon>metagenomes</taxon>
    </lineage>
</organism>
<reference evidence="1" key="1">
    <citation type="submission" date="2015-08" db="EMBL/GenBank/DDBJ databases">
        <authorList>
            <person name="Babu N.S."/>
            <person name="Beckwith C.J."/>
            <person name="Beseler K.G."/>
            <person name="Brison A."/>
            <person name="Carone J.V."/>
            <person name="Caskin T.P."/>
            <person name="Diamond M."/>
            <person name="Durham M.E."/>
            <person name="Foxe J.M."/>
            <person name="Go M."/>
            <person name="Henderson B.A."/>
            <person name="Jones I.B."/>
            <person name="McGettigan J.A."/>
            <person name="Micheletti S.J."/>
            <person name="Nasrallah M.E."/>
            <person name="Ortiz D."/>
            <person name="Piller C.R."/>
            <person name="Privatt S.R."/>
            <person name="Schneider S.L."/>
            <person name="Sharp S."/>
            <person name="Smith T.C."/>
            <person name="Stanton J.D."/>
            <person name="Ullery H.E."/>
            <person name="Wilson R.J."/>
            <person name="Serrano M.G."/>
            <person name="Buck G."/>
            <person name="Lee V."/>
            <person name="Wang Y."/>
            <person name="Carvalho R."/>
            <person name="Voegtly L."/>
            <person name="Shi R."/>
            <person name="Duckworth R."/>
            <person name="Johnson A."/>
            <person name="Loviza R."/>
            <person name="Walstead R."/>
            <person name="Shah Z."/>
            <person name="Kiflezghi M."/>
            <person name="Wade K."/>
            <person name="Ball S.L."/>
            <person name="Bradley K.W."/>
            <person name="Asai D.J."/>
            <person name="Bowman C.A."/>
            <person name="Russell D.A."/>
            <person name="Pope W.H."/>
            <person name="Jacobs-Sera D."/>
            <person name="Hendrix R.W."/>
            <person name="Hatfull G.F."/>
        </authorList>
    </citation>
    <scope>NUCLEOTIDE SEQUENCE</scope>
</reference>
<dbReference type="EMBL" id="CZKA01000027">
    <property type="protein sequence ID" value="CUR56330.1"/>
    <property type="molecule type" value="Genomic_DNA"/>
</dbReference>